<dbReference type="Pfam" id="PF09002">
    <property type="entry name" value="Card1_endonuc"/>
    <property type="match status" value="1"/>
</dbReference>
<dbReference type="Proteomes" id="UP000319783">
    <property type="component" value="Unassembled WGS sequence"/>
</dbReference>
<proteinExistence type="predicted"/>
<dbReference type="GO" id="GO:0003676">
    <property type="term" value="F:nucleic acid binding"/>
    <property type="evidence" value="ECO:0007669"/>
    <property type="project" value="InterPro"/>
</dbReference>
<dbReference type="Gene3D" id="3.40.1350.10">
    <property type="match status" value="1"/>
</dbReference>
<evidence type="ECO:0000259" key="2">
    <source>
        <dbReference type="Pfam" id="PF23400"/>
    </source>
</evidence>
<reference evidence="3 4" key="1">
    <citation type="submission" date="2019-04" db="EMBL/GenBank/DDBJ databases">
        <title>Genome of a novel bacterium Candidatus Jettenia ecosi reconstructed from metagenome of an anammox bioreactor.</title>
        <authorList>
            <person name="Mardanov A.V."/>
            <person name="Beletsky A.V."/>
            <person name="Ravin N.V."/>
            <person name="Botchkova E.A."/>
            <person name="Litti Y.V."/>
            <person name="Nozhevnikova A.N."/>
        </authorList>
    </citation>
    <scope>NUCLEOTIDE SEQUENCE [LARGE SCALE GENOMIC DNA]</scope>
    <source>
        <strain evidence="3">J2</strain>
    </source>
</reference>
<dbReference type="AlphaFoldDB" id="A0A533QME8"/>
<dbReference type="InterPro" id="IPR011856">
    <property type="entry name" value="tRNA_endonuc-like_dom_sf"/>
</dbReference>
<organism evidence="3 4">
    <name type="scientific">Candidatus Jettenia ecosi</name>
    <dbReference type="NCBI Taxonomy" id="2494326"/>
    <lineage>
        <taxon>Bacteria</taxon>
        <taxon>Pseudomonadati</taxon>
        <taxon>Planctomycetota</taxon>
        <taxon>Candidatus Brocadiia</taxon>
        <taxon>Candidatus Brocadiales</taxon>
        <taxon>Candidatus Brocadiaceae</taxon>
        <taxon>Candidatus Jettenia</taxon>
    </lineage>
</organism>
<evidence type="ECO:0000259" key="1">
    <source>
        <dbReference type="Pfam" id="PF09002"/>
    </source>
</evidence>
<feature type="domain" description="Card1 endonuclease" evidence="1">
    <location>
        <begin position="250"/>
        <end position="383"/>
    </location>
</feature>
<dbReference type="Gene3D" id="3.40.50.10770">
    <property type="entry name" value="Hypothetical protein VC1899 like domain (Restriction endonuclease-like)"/>
    <property type="match status" value="1"/>
</dbReference>
<dbReference type="SUPFAM" id="SSF52980">
    <property type="entry name" value="Restriction endonuclease-like"/>
    <property type="match status" value="1"/>
</dbReference>
<gene>
    <name evidence="3" type="ORF">JETT_1975</name>
</gene>
<sequence length="391" mass="45240">MKKILVSLISEQTIPNIIVAAYYKPDILWFISTERMERERKTECIESTLRLKGLLSSTKDIKKIVVDQDSLTDCMNKIEGLIEEVSDEVEYRVNITGGNKVMALVAYEIFRDIGQKVLINYIPFGKNELVQIFPRERPLKICEIRERLNLEEYLCSYGFRIQNKNSLERVMTNALQHKEDSQWILDNYEQLKGLMGFLYENLKGARNQKGYHLSATFDKEPASIERELLRNHGFVVKGKLITKDMKKDEIVYLTGGWFEEYVFNEVCDILQDKILDDAKIGVKIESPGGTSNDLDIAFMKGNRFYYIECKTLGNEKEQNIIRDEVYKKGAISTLLGKGEERAIICTTQSQINKFILTRARDYGIEILSIEQVRKLRILLRERFGVQNNAGI</sequence>
<evidence type="ECO:0000313" key="3">
    <source>
        <dbReference type="EMBL" id="TLD41750.1"/>
    </source>
</evidence>
<comment type="caution">
    <text evidence="3">The sequence shown here is derived from an EMBL/GenBank/DDBJ whole genome shotgun (WGS) entry which is preliminary data.</text>
</comment>
<protein>
    <submittedName>
        <fullName evidence="3">DUF1887 domain-containing protein</fullName>
    </submittedName>
</protein>
<dbReference type="InterPro" id="IPR056339">
    <property type="entry name" value="CARF_Card1"/>
</dbReference>
<name>A0A533QME8_9BACT</name>
<dbReference type="EMBL" id="SULG01000037">
    <property type="protein sequence ID" value="TLD41750.1"/>
    <property type="molecule type" value="Genomic_DNA"/>
</dbReference>
<feature type="domain" description="Card1 CARF" evidence="2">
    <location>
        <begin position="4"/>
        <end position="153"/>
    </location>
</feature>
<dbReference type="InterPro" id="IPR011335">
    <property type="entry name" value="Restrct_endonuc-II-like"/>
</dbReference>
<evidence type="ECO:0000313" key="4">
    <source>
        <dbReference type="Proteomes" id="UP000319783"/>
    </source>
</evidence>
<dbReference type="Pfam" id="PF23400">
    <property type="entry name" value="CARF_Card1"/>
    <property type="match status" value="1"/>
</dbReference>
<dbReference type="InterPro" id="IPR015093">
    <property type="entry name" value="Card1_endonucl_dom"/>
</dbReference>
<accession>A0A533QME8</accession>